<dbReference type="SFLD" id="SFLDG01168">
    <property type="entry name" value="Ferric_reductase_subgroup_(FRE"/>
    <property type="match status" value="1"/>
</dbReference>
<evidence type="ECO:0000256" key="5">
    <source>
        <dbReference type="ARBA" id="ARBA00023065"/>
    </source>
</evidence>
<keyword evidence="7" id="KW-0325">Glycoprotein</keyword>
<keyword evidence="5" id="KW-0406">Ion transport</keyword>
<dbReference type="Gene3D" id="3.40.50.80">
    <property type="entry name" value="Nucleotide-binding domain of ferredoxin-NADP reductase (FNR) module"/>
    <property type="match status" value="1"/>
</dbReference>
<evidence type="ECO:0000256" key="1">
    <source>
        <dbReference type="ARBA" id="ARBA00004141"/>
    </source>
</evidence>
<dbReference type="InterPro" id="IPR013130">
    <property type="entry name" value="Fe3_Rdtase_TM_dom"/>
</dbReference>
<evidence type="ECO:0000313" key="11">
    <source>
        <dbReference type="EMBL" id="KAF5563439.1"/>
    </source>
</evidence>
<evidence type="ECO:0000256" key="4">
    <source>
        <dbReference type="ARBA" id="ARBA00022989"/>
    </source>
</evidence>
<dbReference type="AlphaFoldDB" id="A0A8H5NFJ0"/>
<dbReference type="GO" id="GO:0006879">
    <property type="term" value="P:intracellular iron ion homeostasis"/>
    <property type="evidence" value="ECO:0007669"/>
    <property type="project" value="TreeGrafter"/>
</dbReference>
<evidence type="ECO:0000259" key="10">
    <source>
        <dbReference type="PROSITE" id="PS51384"/>
    </source>
</evidence>
<feature type="signal peptide" evidence="9">
    <location>
        <begin position="1"/>
        <end position="18"/>
    </location>
</feature>
<dbReference type="GO" id="GO:0006826">
    <property type="term" value="P:iron ion transport"/>
    <property type="evidence" value="ECO:0007669"/>
    <property type="project" value="TreeGrafter"/>
</dbReference>
<dbReference type="SUPFAM" id="SSF52343">
    <property type="entry name" value="Ferredoxin reductase-like, C-terminal NADP-linked domain"/>
    <property type="match status" value="1"/>
</dbReference>
<evidence type="ECO:0000256" key="6">
    <source>
        <dbReference type="ARBA" id="ARBA00023136"/>
    </source>
</evidence>
<evidence type="ECO:0000256" key="2">
    <source>
        <dbReference type="ARBA" id="ARBA00022448"/>
    </source>
</evidence>
<evidence type="ECO:0000256" key="3">
    <source>
        <dbReference type="ARBA" id="ARBA00022692"/>
    </source>
</evidence>
<keyword evidence="4 8" id="KW-1133">Transmembrane helix</keyword>
<feature type="transmembrane region" description="Helical" evidence="8">
    <location>
        <begin position="315"/>
        <end position="337"/>
    </location>
</feature>
<protein>
    <submittedName>
        <fullName evidence="11">Ferric reductase Fre2p</fullName>
    </submittedName>
</protein>
<dbReference type="InterPro" id="IPR039261">
    <property type="entry name" value="FNR_nucleotide-bd"/>
</dbReference>
<dbReference type="Pfam" id="PF01794">
    <property type="entry name" value="Ferric_reduct"/>
    <property type="match status" value="1"/>
</dbReference>
<feature type="transmembrane region" description="Helical" evidence="8">
    <location>
        <begin position="410"/>
        <end position="428"/>
    </location>
</feature>
<gene>
    <name evidence="11" type="ORF">FNAPI_2648</name>
</gene>
<feature type="transmembrane region" description="Helical" evidence="8">
    <location>
        <begin position="378"/>
        <end position="398"/>
    </location>
</feature>
<dbReference type="EMBL" id="JAAOAO010000090">
    <property type="protein sequence ID" value="KAF5563439.1"/>
    <property type="molecule type" value="Genomic_DNA"/>
</dbReference>
<evidence type="ECO:0000256" key="8">
    <source>
        <dbReference type="SAM" id="Phobius"/>
    </source>
</evidence>
<sequence>MRVPLVALLPLLVRSTNAYKTGLMGYGQSWYDPPCAYACRAVIGSAPLDCPSMDHHSTGTSEHSHGGSPLAPCIATNGDFLRTLAYCLSTRCADVSASKLEAYWAGQATGDKTVSAEWTYGAALANVTTPPKRTYTAGDTLNYTALIADVDYQYQYDFNVFFDWEEAVQSTYVIVLISVGVATPILFSVLGYFPFITRATDKIKQYLIYPSSIRGYNIRPLPYLLGNAPTMGQGLWVTMFIILNIILGAVSYKNFAYPHPWGFTKSAEILAYVGYRTGHISFALLPLTVLFSSRNNILLWITDWPFSTFLVLHRWVARLCALHAIVHSITLLAAYVSLGTYYTDVHKPYWIWGIVGTLCLVLLLVQSILWFRRASYEVFLVLHILLAAFVIIGCWYHIYFWKPFSGVYELWIYMVCAVWFFDRLFRVLRVAKNGVRRANVTELSDEIVRLDITGVRWSSTPGHHAYIYFPTLQPFRPWQNHPFSITNTALLQKVSPSEQASSHSGDVEMSQKIPHVAISQSVAGTDSISLYIKKHRGTTSLLRKHSNLPVLLEGPYRGNITRDVLKCDRVLLIAGGIGITGILSWTRAHVNVKLAWSLKESSRPLLQDLEPVLSEIANNVISVGERLDVKALLEHEVEAGWKRIGVVVCGPPGLCDTTRSVVVSVGRASDAVFELEVDAFSW</sequence>
<feature type="transmembrane region" description="Helical" evidence="8">
    <location>
        <begin position="349"/>
        <end position="371"/>
    </location>
</feature>
<comment type="caution">
    <text evidence="11">The sequence shown here is derived from an EMBL/GenBank/DDBJ whole genome shotgun (WGS) entry which is preliminary data.</text>
</comment>
<dbReference type="GO" id="GO:0005886">
    <property type="term" value="C:plasma membrane"/>
    <property type="evidence" value="ECO:0007669"/>
    <property type="project" value="TreeGrafter"/>
</dbReference>
<dbReference type="PANTHER" id="PTHR32361">
    <property type="entry name" value="FERRIC/CUPRIC REDUCTASE TRANSMEMBRANE COMPONENT"/>
    <property type="match status" value="1"/>
</dbReference>
<dbReference type="InterPro" id="IPR051410">
    <property type="entry name" value="Ferric/Cupric_Reductase"/>
</dbReference>
<dbReference type="Proteomes" id="UP000574317">
    <property type="component" value="Unassembled WGS sequence"/>
</dbReference>
<dbReference type="Pfam" id="PF08022">
    <property type="entry name" value="FAD_binding_8"/>
    <property type="match status" value="1"/>
</dbReference>
<name>A0A8H5NFJ0_9HYPO</name>
<evidence type="ECO:0000313" key="12">
    <source>
        <dbReference type="Proteomes" id="UP000574317"/>
    </source>
</evidence>
<feature type="domain" description="FAD-binding FR-type" evidence="10">
    <location>
        <begin position="417"/>
        <end position="562"/>
    </location>
</feature>
<dbReference type="CDD" id="cd06186">
    <property type="entry name" value="NOX_Duox_like_FAD_NADP"/>
    <property type="match status" value="1"/>
</dbReference>
<feature type="transmembrane region" description="Helical" evidence="8">
    <location>
        <begin position="234"/>
        <end position="252"/>
    </location>
</feature>
<dbReference type="PROSITE" id="PS51384">
    <property type="entry name" value="FAD_FR"/>
    <property type="match status" value="1"/>
</dbReference>
<dbReference type="GO" id="GO:0015677">
    <property type="term" value="P:copper ion import"/>
    <property type="evidence" value="ECO:0007669"/>
    <property type="project" value="TreeGrafter"/>
</dbReference>
<keyword evidence="12" id="KW-1185">Reference proteome</keyword>
<keyword evidence="9" id="KW-0732">Signal</keyword>
<feature type="chain" id="PRO_5034261268" evidence="9">
    <location>
        <begin position="19"/>
        <end position="682"/>
    </location>
</feature>
<dbReference type="SFLD" id="SFLDS00052">
    <property type="entry name" value="Ferric_Reductase_Domain"/>
    <property type="match status" value="1"/>
</dbReference>
<dbReference type="PANTHER" id="PTHR32361:SF9">
    <property type="entry name" value="FERRIC REDUCTASE TRANSMEMBRANE COMPONENT 3-RELATED"/>
    <property type="match status" value="1"/>
</dbReference>
<evidence type="ECO:0000256" key="9">
    <source>
        <dbReference type="SAM" id="SignalP"/>
    </source>
</evidence>
<reference evidence="11 12" key="1">
    <citation type="submission" date="2020-05" db="EMBL/GenBank/DDBJ databases">
        <title>Identification and distribution of gene clusters putatively required for synthesis of sphingolipid metabolism inhibitors in phylogenetically diverse species of the filamentous fungus Fusarium.</title>
        <authorList>
            <person name="Kim H.-S."/>
            <person name="Busman M."/>
            <person name="Brown D.W."/>
            <person name="Divon H."/>
            <person name="Uhlig S."/>
            <person name="Proctor R.H."/>
        </authorList>
    </citation>
    <scope>NUCLEOTIDE SEQUENCE [LARGE SCALE GENOMIC DNA]</scope>
    <source>
        <strain evidence="11 12">NRRL 25196</strain>
    </source>
</reference>
<proteinExistence type="predicted"/>
<keyword evidence="6 8" id="KW-0472">Membrane</keyword>
<organism evidence="11 12">
    <name type="scientific">Fusarium napiforme</name>
    <dbReference type="NCBI Taxonomy" id="42672"/>
    <lineage>
        <taxon>Eukaryota</taxon>
        <taxon>Fungi</taxon>
        <taxon>Dikarya</taxon>
        <taxon>Ascomycota</taxon>
        <taxon>Pezizomycotina</taxon>
        <taxon>Sordariomycetes</taxon>
        <taxon>Hypocreomycetidae</taxon>
        <taxon>Hypocreales</taxon>
        <taxon>Nectriaceae</taxon>
        <taxon>Fusarium</taxon>
        <taxon>Fusarium fujikuroi species complex</taxon>
    </lineage>
</organism>
<dbReference type="GO" id="GO:0000293">
    <property type="term" value="F:ferric-chelate reductase activity"/>
    <property type="evidence" value="ECO:0007669"/>
    <property type="project" value="TreeGrafter"/>
</dbReference>
<dbReference type="InterPro" id="IPR017927">
    <property type="entry name" value="FAD-bd_FR_type"/>
</dbReference>
<feature type="transmembrane region" description="Helical" evidence="8">
    <location>
        <begin position="272"/>
        <end position="291"/>
    </location>
</feature>
<feature type="transmembrane region" description="Helical" evidence="8">
    <location>
        <begin position="172"/>
        <end position="195"/>
    </location>
</feature>
<keyword evidence="2" id="KW-0813">Transport</keyword>
<keyword evidence="3 8" id="KW-0812">Transmembrane</keyword>
<comment type="subcellular location">
    <subcellularLocation>
        <location evidence="1">Membrane</location>
        <topology evidence="1">Multi-pass membrane protein</topology>
    </subcellularLocation>
</comment>
<evidence type="ECO:0000256" key="7">
    <source>
        <dbReference type="ARBA" id="ARBA00023180"/>
    </source>
</evidence>
<accession>A0A8H5NFJ0</accession>
<dbReference type="InterPro" id="IPR013112">
    <property type="entry name" value="FAD-bd_8"/>
</dbReference>